<dbReference type="AlphaFoldDB" id="A0A350P0H4"/>
<name>A0A350P0H4_9ALTE</name>
<organism evidence="1 2">
    <name type="scientific">Alteromonas australica</name>
    <dbReference type="NCBI Taxonomy" id="589873"/>
    <lineage>
        <taxon>Bacteria</taxon>
        <taxon>Pseudomonadati</taxon>
        <taxon>Pseudomonadota</taxon>
        <taxon>Gammaproteobacteria</taxon>
        <taxon>Alteromonadales</taxon>
        <taxon>Alteromonadaceae</taxon>
        <taxon>Alteromonas/Salinimonas group</taxon>
        <taxon>Alteromonas</taxon>
    </lineage>
</organism>
<proteinExistence type="predicted"/>
<dbReference type="EMBL" id="DNAN01000120">
    <property type="protein sequence ID" value="HAW74791.1"/>
    <property type="molecule type" value="Genomic_DNA"/>
</dbReference>
<dbReference type="Proteomes" id="UP000263517">
    <property type="component" value="Unassembled WGS sequence"/>
</dbReference>
<sequence length="66" mass="8239">MKISTDEQEALWAEQIKYHAARYIWKKQDHVVPYRSKKQNWREWWESKYKESYIGYVEKMKQKKGA</sequence>
<protein>
    <submittedName>
        <fullName evidence="1">Uncharacterized protein</fullName>
    </submittedName>
</protein>
<reference evidence="1 2" key="1">
    <citation type="journal article" date="2018" name="Nat. Biotechnol.">
        <title>A standardized bacterial taxonomy based on genome phylogeny substantially revises the tree of life.</title>
        <authorList>
            <person name="Parks D.H."/>
            <person name="Chuvochina M."/>
            <person name="Waite D.W."/>
            <person name="Rinke C."/>
            <person name="Skarshewski A."/>
            <person name="Chaumeil P.A."/>
            <person name="Hugenholtz P."/>
        </authorList>
    </citation>
    <scope>NUCLEOTIDE SEQUENCE [LARGE SCALE GENOMIC DNA]</scope>
    <source>
        <strain evidence="1">UBA11978</strain>
    </source>
</reference>
<evidence type="ECO:0000313" key="2">
    <source>
        <dbReference type="Proteomes" id="UP000263517"/>
    </source>
</evidence>
<gene>
    <name evidence="1" type="ORF">DCW74_03540</name>
</gene>
<comment type="caution">
    <text evidence="1">The sequence shown here is derived from an EMBL/GenBank/DDBJ whole genome shotgun (WGS) entry which is preliminary data.</text>
</comment>
<evidence type="ECO:0000313" key="1">
    <source>
        <dbReference type="EMBL" id="HAW74791.1"/>
    </source>
</evidence>
<accession>A0A350P0H4</accession>